<protein>
    <submittedName>
        <fullName evidence="2">mRNA interferase RelE/StbE</fullName>
    </submittedName>
</protein>
<evidence type="ECO:0000313" key="3">
    <source>
        <dbReference type="Proteomes" id="UP000590740"/>
    </source>
</evidence>
<evidence type="ECO:0000313" key="2">
    <source>
        <dbReference type="EMBL" id="MBB5035050.1"/>
    </source>
</evidence>
<dbReference type="SUPFAM" id="SSF143011">
    <property type="entry name" value="RelE-like"/>
    <property type="match status" value="1"/>
</dbReference>
<reference evidence="2 3" key="1">
    <citation type="submission" date="2020-08" db="EMBL/GenBank/DDBJ databases">
        <title>Genomic Encyclopedia of Type Strains, Phase IV (KMG-IV): sequencing the most valuable type-strain genomes for metagenomic binning, comparative biology and taxonomic classification.</title>
        <authorList>
            <person name="Goeker M."/>
        </authorList>
    </citation>
    <scope>NUCLEOTIDE SEQUENCE [LARGE SCALE GENOMIC DNA]</scope>
    <source>
        <strain evidence="2 3">DSM 12252</strain>
    </source>
</reference>
<gene>
    <name evidence="2" type="ORF">HNQ65_004658</name>
</gene>
<dbReference type="EMBL" id="JACHIG010000013">
    <property type="protein sequence ID" value="MBB5035050.1"/>
    <property type="molecule type" value="Genomic_DNA"/>
</dbReference>
<evidence type="ECO:0000256" key="1">
    <source>
        <dbReference type="ARBA" id="ARBA00022649"/>
    </source>
</evidence>
<dbReference type="Gene3D" id="3.30.2310.20">
    <property type="entry name" value="RelE-like"/>
    <property type="match status" value="1"/>
</dbReference>
<dbReference type="Pfam" id="PF05016">
    <property type="entry name" value="ParE_toxin"/>
    <property type="match status" value="1"/>
</dbReference>
<dbReference type="Proteomes" id="UP000590740">
    <property type="component" value="Unassembled WGS sequence"/>
</dbReference>
<sequence length="85" mass="10319">MHQATEVYSKEFDHVYLGLSATIKQRIETRIRDLGSRLESYPHMRLQGRNEFKLRVGDYRIIYEFDIPRNEIYLIAMGHRREVYK</sequence>
<name>A0A7W7YF39_9BACT</name>
<dbReference type="InterPro" id="IPR035093">
    <property type="entry name" value="RelE/ParE_toxin_dom_sf"/>
</dbReference>
<dbReference type="InterPro" id="IPR007712">
    <property type="entry name" value="RelE/ParE_toxin"/>
</dbReference>
<dbReference type="AlphaFoldDB" id="A0A7W7YF39"/>
<accession>A0A7W7YF39</accession>
<keyword evidence="1" id="KW-1277">Toxin-antitoxin system</keyword>
<organism evidence="2 3">
    <name type="scientific">Prosthecobacter vanneervenii</name>
    <dbReference type="NCBI Taxonomy" id="48466"/>
    <lineage>
        <taxon>Bacteria</taxon>
        <taxon>Pseudomonadati</taxon>
        <taxon>Verrucomicrobiota</taxon>
        <taxon>Verrucomicrobiia</taxon>
        <taxon>Verrucomicrobiales</taxon>
        <taxon>Verrucomicrobiaceae</taxon>
        <taxon>Prosthecobacter</taxon>
    </lineage>
</organism>
<comment type="caution">
    <text evidence="2">The sequence shown here is derived from an EMBL/GenBank/DDBJ whole genome shotgun (WGS) entry which is preliminary data.</text>
</comment>
<dbReference type="RefSeq" id="WP_184343454.1">
    <property type="nucleotide sequence ID" value="NZ_JACHIG010000013.1"/>
</dbReference>
<proteinExistence type="predicted"/>
<keyword evidence="3" id="KW-1185">Reference proteome</keyword>